<feature type="compositionally biased region" description="Polar residues" evidence="4">
    <location>
        <begin position="771"/>
        <end position="785"/>
    </location>
</feature>
<evidence type="ECO:0000259" key="5">
    <source>
        <dbReference type="Pfam" id="PF13538"/>
    </source>
</evidence>
<gene>
    <name evidence="3" type="primary">recD2</name>
    <name evidence="9" type="ORF">GQR93_05785</name>
</gene>
<feature type="domain" description="UvrD-like helicase C-terminal" evidence="5">
    <location>
        <begin position="685"/>
        <end position="731"/>
    </location>
</feature>
<dbReference type="Gene3D" id="3.40.50.300">
    <property type="entry name" value="P-loop containing nucleotide triphosphate hydrolases"/>
    <property type="match status" value="2"/>
</dbReference>
<dbReference type="SUPFAM" id="SSF52540">
    <property type="entry name" value="P-loop containing nucleoside triphosphate hydrolases"/>
    <property type="match status" value="2"/>
</dbReference>
<dbReference type="HAMAP" id="MF_01488">
    <property type="entry name" value="RecD2"/>
    <property type="match status" value="1"/>
</dbReference>
<evidence type="ECO:0000259" key="8">
    <source>
        <dbReference type="Pfam" id="PF23139"/>
    </source>
</evidence>
<dbReference type="InterPro" id="IPR029493">
    <property type="entry name" value="RecD2-like_HHH"/>
</dbReference>
<dbReference type="Pfam" id="PF23139">
    <property type="entry name" value="OB_YrrC"/>
    <property type="match status" value="1"/>
</dbReference>
<dbReference type="Pfam" id="PF13538">
    <property type="entry name" value="UvrD_C_2"/>
    <property type="match status" value="1"/>
</dbReference>
<name>A0A6P1E943_LENHI</name>
<keyword evidence="3" id="KW-0378">Hydrolase</keyword>
<accession>A0A6P1E943</accession>
<dbReference type="Pfam" id="PF14490">
    <property type="entry name" value="HHH_RecD2"/>
    <property type="match status" value="1"/>
</dbReference>
<feature type="binding site" evidence="3">
    <location>
        <begin position="377"/>
        <end position="381"/>
    </location>
    <ligand>
        <name>ATP</name>
        <dbReference type="ChEBI" id="CHEBI:30616"/>
    </ligand>
</feature>
<dbReference type="AlphaFoldDB" id="A0A6P1E943"/>
<feature type="domain" description="ATP-dependent RecD2 DNA helicase OB-fold" evidence="8">
    <location>
        <begin position="24"/>
        <end position="98"/>
    </location>
</feature>
<sequence>MRRIKVDQPMGLFEPQDNLNQNMYVDGRLKAIFFSSNDSFYKVLLIEITDTNLNWPESEIVVTGNFGDVVEENSYHFTGKVIDHPRYGKQFQAANYTSLIATTKEGVIKYLSGDRFPGIGKQTAQRVVKVLGDDAIQRINADGRVLDQVPITQKQRDAILDNLSVDDGLEKVIVGLNSYGFSSKIASDIYEKYHGDALKIISENPYQLVEDIRGISFKRADAIALKLGLTAASTERIRAGLLYAIQELCFENGDTYTTTSALLNMAGGLLDNNAEHQVSGQQLGESLIELAKEHKVVGEGDRIYLSYVYNAEVQIAEHLNRIIKNKDDGEDHFSDDAIKSQIRMVESKFDINYDDSQSQAIMEAVKSPAFILTGGPGTGKTTIINGIVNTYARLHEYSLDINEYKDKPFPIVLAAPTGRAAKHMSDSTGLPASTIHRLLGLNGQESADYTSPKDIEGSLLIIDEMSMVDTFLFRLLMRAVPNHMQIIFVGDQDQLPSVGPGQVFHDLLTSKQLPAMHLDNIYRQEKGSSIVQLAHDIHAGKLSENFDQNQSDRSFIACNETQLPSVIEQVARRAKDKDFGLMDVQVLAPMYRGTAGIDHLNNILQNVWQVNPTGKSVTIRDHTYRIGDKVLQLVNNPEQNVFNGDLGIIVGMEAPKNQAIPTKIIIDFDETEVTYEKNEWIQFTLAYCTSIHKAQGSEFPMVILPIVRQYSRMLQRNLLYTAVTRASDFLIMLGEKQAFEQCVRSISVNRKTSLVQRLVEAISEEPYQAVKNPSTDNLNDSVSIKNNHDEQQEAVASSEPRHLPDHLTGEMINDEQVDPMIGMDGITPYQFDKSNMS</sequence>
<dbReference type="Gene3D" id="2.30.30.940">
    <property type="match status" value="1"/>
</dbReference>
<dbReference type="GO" id="GO:0005524">
    <property type="term" value="F:ATP binding"/>
    <property type="evidence" value="ECO:0007669"/>
    <property type="project" value="UniProtKB-UniRule"/>
</dbReference>
<comment type="catalytic activity">
    <reaction evidence="3">
        <text>ATP + H2O = ADP + phosphate + H(+)</text>
        <dbReference type="Rhea" id="RHEA:13065"/>
        <dbReference type="ChEBI" id="CHEBI:15377"/>
        <dbReference type="ChEBI" id="CHEBI:15378"/>
        <dbReference type="ChEBI" id="CHEBI:30616"/>
        <dbReference type="ChEBI" id="CHEBI:43474"/>
        <dbReference type="ChEBI" id="CHEBI:456216"/>
        <dbReference type="EC" id="5.6.2.3"/>
    </reaction>
</comment>
<dbReference type="EMBL" id="CP047121">
    <property type="protein sequence ID" value="QHB51741.1"/>
    <property type="molecule type" value="Genomic_DNA"/>
</dbReference>
<dbReference type="EC" id="5.6.2.3" evidence="3"/>
<feature type="domain" description="ATP-dependent RecD2 DNA helicase-like helix-hairpin-helix" evidence="6">
    <location>
        <begin position="168"/>
        <end position="256"/>
    </location>
</feature>
<dbReference type="CDD" id="cd17933">
    <property type="entry name" value="DEXSc_RecD-like"/>
    <property type="match status" value="1"/>
</dbReference>
<dbReference type="InterPro" id="IPR027785">
    <property type="entry name" value="UvrD-like_helicase_C"/>
</dbReference>
<keyword evidence="3 9" id="KW-0347">Helicase</keyword>
<dbReference type="InterPro" id="IPR050534">
    <property type="entry name" value="Coronavir_polyprotein_1ab"/>
</dbReference>
<proteinExistence type="inferred from homology"/>
<dbReference type="GO" id="GO:0003677">
    <property type="term" value="F:DNA binding"/>
    <property type="evidence" value="ECO:0007669"/>
    <property type="project" value="UniProtKB-UniRule"/>
</dbReference>
<evidence type="ECO:0000256" key="2">
    <source>
        <dbReference type="ARBA" id="ARBA00022840"/>
    </source>
</evidence>
<dbReference type="Pfam" id="PF18335">
    <property type="entry name" value="SH3_13"/>
    <property type="match status" value="1"/>
</dbReference>
<comment type="function">
    <text evidence="3">DNA-dependent ATPase and ATP-dependent 5'-3' DNA helicase. Has no activity on blunt DNA or DNA with 3'-overhangs, requires at least 10 bases of 5'-ssDNA for helicase activity.</text>
</comment>
<protein>
    <recommendedName>
        <fullName evidence="3">ATP-dependent RecD2 DNA helicase</fullName>
        <ecNumber evidence="3">5.6.2.3</ecNumber>
    </recommendedName>
    <alternativeName>
        <fullName evidence="3">DNA 5'-3' helicase subunit RecD2</fullName>
    </alternativeName>
</protein>
<dbReference type="GO" id="GO:0017116">
    <property type="term" value="F:single-stranded DNA helicase activity"/>
    <property type="evidence" value="ECO:0007669"/>
    <property type="project" value="TreeGrafter"/>
</dbReference>
<evidence type="ECO:0000313" key="9">
    <source>
        <dbReference type="EMBL" id="QHB51741.1"/>
    </source>
</evidence>
<organism evidence="9 10">
    <name type="scientific">Lentilactobacillus hilgardii</name>
    <name type="common">Lactobacillus hilgardii</name>
    <dbReference type="NCBI Taxonomy" id="1588"/>
    <lineage>
        <taxon>Bacteria</taxon>
        <taxon>Bacillati</taxon>
        <taxon>Bacillota</taxon>
        <taxon>Bacilli</taxon>
        <taxon>Lactobacillales</taxon>
        <taxon>Lactobacillaceae</taxon>
        <taxon>Lentilactobacillus</taxon>
    </lineage>
</organism>
<dbReference type="PANTHER" id="PTHR43788">
    <property type="entry name" value="DNA2/NAM7 HELICASE FAMILY MEMBER"/>
    <property type="match status" value="1"/>
</dbReference>
<dbReference type="Pfam" id="PF13604">
    <property type="entry name" value="AAA_30"/>
    <property type="match status" value="1"/>
</dbReference>
<keyword evidence="2 3" id="KW-0067">ATP-binding</keyword>
<dbReference type="Proteomes" id="UP000465035">
    <property type="component" value="Chromosome"/>
</dbReference>
<dbReference type="Gene3D" id="1.10.10.2220">
    <property type="match status" value="1"/>
</dbReference>
<evidence type="ECO:0000259" key="7">
    <source>
        <dbReference type="Pfam" id="PF18335"/>
    </source>
</evidence>
<keyword evidence="3" id="KW-0413">Isomerase</keyword>
<evidence type="ECO:0000313" key="10">
    <source>
        <dbReference type="Proteomes" id="UP000465035"/>
    </source>
</evidence>
<dbReference type="GO" id="GO:0009338">
    <property type="term" value="C:exodeoxyribonuclease V complex"/>
    <property type="evidence" value="ECO:0007669"/>
    <property type="project" value="TreeGrafter"/>
</dbReference>
<dbReference type="InterPro" id="IPR055446">
    <property type="entry name" value="RecD2_N_OB"/>
</dbReference>
<dbReference type="PANTHER" id="PTHR43788:SF6">
    <property type="entry name" value="DNA HELICASE B"/>
    <property type="match status" value="1"/>
</dbReference>
<keyword evidence="3" id="KW-0238">DNA-binding</keyword>
<dbReference type="InterPro" id="IPR006345">
    <property type="entry name" value="RecD2"/>
</dbReference>
<comment type="similarity">
    <text evidence="3">Belongs to the RecD family. RecD2 subfamily.</text>
</comment>
<reference evidence="9 10" key="1">
    <citation type="submission" date="2019-12" db="EMBL/GenBank/DDBJ databases">
        <title>Lactobacillus hilgardii FLUB.</title>
        <authorList>
            <person name="Gustaw K."/>
        </authorList>
    </citation>
    <scope>NUCLEOTIDE SEQUENCE [LARGE SCALE GENOMIC DNA]</scope>
    <source>
        <strain evidence="9 10">FLUB</strain>
    </source>
</reference>
<feature type="domain" description="ATP-dependent RecD2 DNA helicase SH3" evidence="7">
    <location>
        <begin position="600"/>
        <end position="668"/>
    </location>
</feature>
<dbReference type="GO" id="GO:0006310">
    <property type="term" value="P:DNA recombination"/>
    <property type="evidence" value="ECO:0007669"/>
    <property type="project" value="InterPro"/>
</dbReference>
<keyword evidence="1 3" id="KW-0547">Nucleotide-binding</keyword>
<evidence type="ECO:0000259" key="6">
    <source>
        <dbReference type="Pfam" id="PF14490"/>
    </source>
</evidence>
<feature type="region of interest" description="Disordered" evidence="4">
    <location>
        <begin position="770"/>
        <end position="806"/>
    </location>
</feature>
<dbReference type="InterPro" id="IPR027417">
    <property type="entry name" value="P-loop_NTPase"/>
</dbReference>
<dbReference type="NCBIfam" id="TIGR01448">
    <property type="entry name" value="recD_rel"/>
    <property type="match status" value="1"/>
</dbReference>
<evidence type="ECO:0000256" key="4">
    <source>
        <dbReference type="SAM" id="MobiDB-lite"/>
    </source>
</evidence>
<dbReference type="CDD" id="cd18809">
    <property type="entry name" value="SF1_C_RecD"/>
    <property type="match status" value="1"/>
</dbReference>
<dbReference type="InterPro" id="IPR041451">
    <property type="entry name" value="RecD2_SH13"/>
</dbReference>
<dbReference type="GO" id="GO:0016787">
    <property type="term" value="F:hydrolase activity"/>
    <property type="evidence" value="ECO:0007669"/>
    <property type="project" value="UniProtKB-KW"/>
</dbReference>
<evidence type="ECO:0000256" key="3">
    <source>
        <dbReference type="HAMAP-Rule" id="MF_01488"/>
    </source>
</evidence>
<dbReference type="GO" id="GO:0043139">
    <property type="term" value="F:5'-3' DNA helicase activity"/>
    <property type="evidence" value="ECO:0007669"/>
    <property type="project" value="UniProtKB-UniRule"/>
</dbReference>
<evidence type="ECO:0000256" key="1">
    <source>
        <dbReference type="ARBA" id="ARBA00022741"/>
    </source>
</evidence>